<accession>A0A9P6ZSH5</accession>
<organism evidence="2 3">
    <name type="scientific">Suillus placidus</name>
    <dbReference type="NCBI Taxonomy" id="48579"/>
    <lineage>
        <taxon>Eukaryota</taxon>
        <taxon>Fungi</taxon>
        <taxon>Dikarya</taxon>
        <taxon>Basidiomycota</taxon>
        <taxon>Agaricomycotina</taxon>
        <taxon>Agaricomycetes</taxon>
        <taxon>Agaricomycetidae</taxon>
        <taxon>Boletales</taxon>
        <taxon>Suillineae</taxon>
        <taxon>Suillaceae</taxon>
        <taxon>Suillus</taxon>
    </lineage>
</organism>
<dbReference type="Pfam" id="PF18758">
    <property type="entry name" value="KDZ"/>
    <property type="match status" value="1"/>
</dbReference>
<evidence type="ECO:0000313" key="2">
    <source>
        <dbReference type="EMBL" id="KAG1775031.1"/>
    </source>
</evidence>
<keyword evidence="3" id="KW-1185">Reference proteome</keyword>
<name>A0A9P6ZSH5_9AGAM</name>
<dbReference type="EMBL" id="JABBWD010000036">
    <property type="protein sequence ID" value="KAG1775031.1"/>
    <property type="molecule type" value="Genomic_DNA"/>
</dbReference>
<dbReference type="PANTHER" id="PTHR33096">
    <property type="entry name" value="CXC2 DOMAIN-CONTAINING PROTEIN"/>
    <property type="match status" value="1"/>
</dbReference>
<dbReference type="OrthoDB" id="3259803at2759"/>
<protein>
    <recommendedName>
        <fullName evidence="4">CxC1-like cysteine cluster associated with KDZ transposases domain-containing protein</fullName>
    </recommendedName>
</protein>
<sequence length="949" mass="107735">MDGGPHPRNLASTSTPATPVRHHSQQILVTPSMVKKHQKPRGSNAFHLPGPPPILGRPLFYDDVHFFSDPSAPRSFHSNGRQKKFNLWQCWSNEVIPSLIGPYLTYQYKSSLLRHWPASQNDDVECTASCHRRTLEVLNIDCCPCAPAPLQLLKLGLFACAPIAPSLAVDLRVLELVRTLFVWITPNTTAWCEALEVFLTAWGYKLSTKDNLRRRFSNAYHWYSVLVTNAGDHIYSLISPHLPSRSLGDEVLPAQPSDYLRSRCPVCFGMQDWQKDHGSHLKLDCHVCIDACFTQKWSANSRGADGLDPPNPTQSVFISDEEVAQMEAHVRACRGSLPGRGTKHKKPEGDKDGYEDGMRIPVSTLDACRESFLAADEKREKASTCLFTDTGIMALLCHHDCVLWLVNMTSAGEKQYYALALIKKPFKHLPPTMTIGILYDIACQLERSCLKYPLLKQGVLSHIVFSISVFHTYGHQWPCQLIYRPRKCEGFGLSDGEGCERLWSALKMLIPPLWVSGYHQCLFVLNAQVQHLDGKNLDTFGKWLSRRWTRCQTKKSSAEHALQQLSVDEANICPEWRAQVEHQMKPLSRRSKTNNDEQISKILTLERTLSNLDDSVRALEMQLCAGNTFNIVDFNLRLADERTYRSKVADTLRRWKAALGIRQLTDLQQLRCSIFLQIRLDAQAVKARLHEHLRQRKFEIERFEWSYCQTVNEHKLHVHAEASIQQRNPTIQKLVTSYNNLCGKLIDLIRRGKAPAGAIAPHSISSTGIFQLDVDDDIWQDVGLDGNDMAPPAWLADENMHAAIKFQLEVDQCNEEGVRIMREHCVLQEWMMAEWDALQEARTCADLCFHFDLRAHLLSGLVVHWQSQVRPIPCAWPLPDSWGPTPNDLAEAANMYYQPSCLDGTAAVYDSENDWESDDERENDELIDELEEAALAGAYMDLDSDSYDI</sequence>
<feature type="compositionally biased region" description="Basic and acidic residues" evidence="1">
    <location>
        <begin position="347"/>
        <end position="356"/>
    </location>
</feature>
<dbReference type="AlphaFoldDB" id="A0A9P6ZSH5"/>
<feature type="region of interest" description="Disordered" evidence="1">
    <location>
        <begin position="337"/>
        <end position="356"/>
    </location>
</feature>
<dbReference type="PANTHER" id="PTHR33096:SF1">
    <property type="entry name" value="CXC1-LIKE CYSTEINE CLUSTER ASSOCIATED WITH KDZ TRANSPOSASES DOMAIN-CONTAINING PROTEIN"/>
    <property type="match status" value="1"/>
</dbReference>
<evidence type="ECO:0000313" key="3">
    <source>
        <dbReference type="Proteomes" id="UP000714275"/>
    </source>
</evidence>
<reference evidence="2" key="1">
    <citation type="journal article" date="2020" name="New Phytol.">
        <title>Comparative genomics reveals dynamic genome evolution in host specialist ectomycorrhizal fungi.</title>
        <authorList>
            <person name="Lofgren L.A."/>
            <person name="Nguyen N.H."/>
            <person name="Vilgalys R."/>
            <person name="Ruytinx J."/>
            <person name="Liao H.L."/>
            <person name="Branco S."/>
            <person name="Kuo A."/>
            <person name="LaButti K."/>
            <person name="Lipzen A."/>
            <person name="Andreopoulos W."/>
            <person name="Pangilinan J."/>
            <person name="Riley R."/>
            <person name="Hundley H."/>
            <person name="Na H."/>
            <person name="Barry K."/>
            <person name="Grigoriev I.V."/>
            <person name="Stajich J.E."/>
            <person name="Kennedy P.G."/>
        </authorList>
    </citation>
    <scope>NUCLEOTIDE SEQUENCE</scope>
    <source>
        <strain evidence="2">DOB743</strain>
    </source>
</reference>
<gene>
    <name evidence="2" type="ORF">EV702DRAFT_1180480</name>
</gene>
<evidence type="ECO:0000256" key="1">
    <source>
        <dbReference type="SAM" id="MobiDB-lite"/>
    </source>
</evidence>
<comment type="caution">
    <text evidence="2">The sequence shown here is derived from an EMBL/GenBank/DDBJ whole genome shotgun (WGS) entry which is preliminary data.</text>
</comment>
<dbReference type="InterPro" id="IPR040521">
    <property type="entry name" value="KDZ"/>
</dbReference>
<feature type="region of interest" description="Disordered" evidence="1">
    <location>
        <begin position="1"/>
        <end position="23"/>
    </location>
</feature>
<proteinExistence type="predicted"/>
<evidence type="ECO:0008006" key="4">
    <source>
        <dbReference type="Google" id="ProtNLM"/>
    </source>
</evidence>
<dbReference type="Proteomes" id="UP000714275">
    <property type="component" value="Unassembled WGS sequence"/>
</dbReference>